<dbReference type="PANTHER" id="PTHR19229:SF269">
    <property type="entry name" value="ATP-BINDING CASSETTE SUB-FAMILY A MEMBER 10"/>
    <property type="match status" value="1"/>
</dbReference>
<evidence type="ECO:0000256" key="11">
    <source>
        <dbReference type="SAM" id="MobiDB-lite"/>
    </source>
</evidence>
<protein>
    <recommendedName>
        <fullName evidence="13">ABC transporter domain-containing protein</fullName>
    </recommendedName>
</protein>
<dbReference type="SUPFAM" id="SSF52540">
    <property type="entry name" value="P-loop containing nucleoside triphosphate hydrolases"/>
    <property type="match status" value="2"/>
</dbReference>
<reference evidence="14" key="1">
    <citation type="submission" date="2025-08" db="UniProtKB">
        <authorList>
            <consortium name="Ensembl"/>
        </authorList>
    </citation>
    <scope>IDENTIFICATION</scope>
</reference>
<proteinExistence type="inferred from homology"/>
<dbReference type="InterPro" id="IPR027417">
    <property type="entry name" value="P-loop_NTPase"/>
</dbReference>
<dbReference type="GO" id="GO:0005524">
    <property type="term" value="F:ATP binding"/>
    <property type="evidence" value="ECO:0007669"/>
    <property type="project" value="UniProtKB-KW"/>
</dbReference>
<keyword evidence="8" id="KW-1278">Translocase</keyword>
<evidence type="ECO:0000256" key="7">
    <source>
        <dbReference type="ARBA" id="ARBA00022840"/>
    </source>
</evidence>
<evidence type="ECO:0000256" key="6">
    <source>
        <dbReference type="ARBA" id="ARBA00022741"/>
    </source>
</evidence>
<evidence type="ECO:0000313" key="15">
    <source>
        <dbReference type="Proteomes" id="UP000694720"/>
    </source>
</evidence>
<feature type="transmembrane region" description="Helical" evidence="12">
    <location>
        <begin position="639"/>
        <end position="654"/>
    </location>
</feature>
<evidence type="ECO:0000256" key="8">
    <source>
        <dbReference type="ARBA" id="ARBA00022967"/>
    </source>
</evidence>
<dbReference type="SMART" id="SM00382">
    <property type="entry name" value="AAA"/>
    <property type="match status" value="2"/>
</dbReference>
<keyword evidence="6" id="KW-0547">Nucleotide-binding</keyword>
<dbReference type="InterPro" id="IPR003593">
    <property type="entry name" value="AAA+_ATPase"/>
</dbReference>
<dbReference type="FunFam" id="3.40.50.300:FF:000436">
    <property type="entry name" value="ATP binding cassette subfamily A member 9"/>
    <property type="match status" value="1"/>
</dbReference>
<dbReference type="InterPro" id="IPR026082">
    <property type="entry name" value="ABCA"/>
</dbReference>
<dbReference type="AlphaFoldDB" id="A0A8D0ZZ28"/>
<evidence type="ECO:0000313" key="14">
    <source>
        <dbReference type="Ensembl" id="ENSSSCP00035023597.1"/>
    </source>
</evidence>
<dbReference type="InterPro" id="IPR017871">
    <property type="entry name" value="ABC_transporter-like_CS"/>
</dbReference>
<feature type="region of interest" description="Disordered" evidence="11">
    <location>
        <begin position="670"/>
        <end position="704"/>
    </location>
</feature>
<accession>A0A8D0ZZ28</accession>
<dbReference type="GO" id="GO:0005886">
    <property type="term" value="C:plasma membrane"/>
    <property type="evidence" value="ECO:0007669"/>
    <property type="project" value="UniProtKB-ARBA"/>
</dbReference>
<dbReference type="GO" id="GO:0140359">
    <property type="term" value="F:ABC-type transporter activity"/>
    <property type="evidence" value="ECO:0007669"/>
    <property type="project" value="InterPro"/>
</dbReference>
<evidence type="ECO:0000256" key="10">
    <source>
        <dbReference type="ARBA" id="ARBA00023136"/>
    </source>
</evidence>
<dbReference type="InterPro" id="IPR013525">
    <property type="entry name" value="ABC2_TM"/>
</dbReference>
<keyword evidence="10 12" id="KW-0472">Membrane</keyword>
<keyword evidence="9 12" id="KW-1133">Transmembrane helix</keyword>
<dbReference type="Pfam" id="PF00005">
    <property type="entry name" value="ABC_tran"/>
    <property type="match status" value="2"/>
</dbReference>
<evidence type="ECO:0000256" key="9">
    <source>
        <dbReference type="ARBA" id="ARBA00022989"/>
    </source>
</evidence>
<keyword evidence="3" id="KW-0813">Transport</keyword>
<feature type="compositionally biased region" description="Acidic residues" evidence="11">
    <location>
        <begin position="682"/>
        <end position="691"/>
    </location>
</feature>
<keyword evidence="7" id="KW-0067">ATP-binding</keyword>
<evidence type="ECO:0000256" key="2">
    <source>
        <dbReference type="ARBA" id="ARBA00008869"/>
    </source>
</evidence>
<dbReference type="FunFam" id="3.40.50.300:FF:000335">
    <property type="entry name" value="ATP binding cassette subfamily A member 5"/>
    <property type="match status" value="1"/>
</dbReference>
<organism evidence="14 15">
    <name type="scientific">Sus scrofa</name>
    <name type="common">Pig</name>
    <dbReference type="NCBI Taxonomy" id="9823"/>
    <lineage>
        <taxon>Eukaryota</taxon>
        <taxon>Metazoa</taxon>
        <taxon>Chordata</taxon>
        <taxon>Craniata</taxon>
        <taxon>Vertebrata</taxon>
        <taxon>Euteleostomi</taxon>
        <taxon>Mammalia</taxon>
        <taxon>Eutheria</taxon>
        <taxon>Laurasiatheria</taxon>
        <taxon>Artiodactyla</taxon>
        <taxon>Suina</taxon>
        <taxon>Suidae</taxon>
        <taxon>Sus</taxon>
    </lineage>
</organism>
<dbReference type="Pfam" id="PF12698">
    <property type="entry name" value="ABC2_membrane_3"/>
    <property type="match status" value="1"/>
</dbReference>
<feature type="domain" description="ABC transporter" evidence="13">
    <location>
        <begin position="702"/>
        <end position="935"/>
    </location>
</feature>
<dbReference type="PROSITE" id="PS00211">
    <property type="entry name" value="ABC_TRANSPORTER_1"/>
    <property type="match status" value="1"/>
</dbReference>
<evidence type="ECO:0000259" key="13">
    <source>
        <dbReference type="PROSITE" id="PS50893"/>
    </source>
</evidence>
<evidence type="ECO:0000256" key="3">
    <source>
        <dbReference type="ARBA" id="ARBA00022448"/>
    </source>
</evidence>
<feature type="transmembrane region" description="Helical" evidence="12">
    <location>
        <begin position="180"/>
        <end position="201"/>
    </location>
</feature>
<dbReference type="Gene3D" id="3.40.50.300">
    <property type="entry name" value="P-loop containing nucleotide triphosphate hydrolases"/>
    <property type="match status" value="2"/>
</dbReference>
<evidence type="ECO:0000256" key="12">
    <source>
        <dbReference type="SAM" id="Phobius"/>
    </source>
</evidence>
<feature type="transmembrane region" description="Helical" evidence="12">
    <location>
        <begin position="243"/>
        <end position="267"/>
    </location>
</feature>
<dbReference type="GO" id="GO:0016887">
    <property type="term" value="F:ATP hydrolysis activity"/>
    <property type="evidence" value="ECO:0007669"/>
    <property type="project" value="InterPro"/>
</dbReference>
<dbReference type="Ensembl" id="ENSSSCT00035058690.1">
    <property type="protein sequence ID" value="ENSSSCP00035023597.1"/>
    <property type="gene ID" value="ENSSSCG00035044134.1"/>
</dbReference>
<feature type="transmembrane region" description="Helical" evidence="12">
    <location>
        <begin position="112"/>
        <end position="135"/>
    </location>
</feature>
<comment type="subcellular location">
    <subcellularLocation>
        <location evidence="1">Membrane</location>
        <topology evidence="1">Multi-pass membrane protein</topology>
    </subcellularLocation>
</comment>
<feature type="compositionally biased region" description="Basic and acidic residues" evidence="11">
    <location>
        <begin position="670"/>
        <end position="681"/>
    </location>
</feature>
<evidence type="ECO:0000256" key="1">
    <source>
        <dbReference type="ARBA" id="ARBA00004141"/>
    </source>
</evidence>
<keyword evidence="4 12" id="KW-0812">Transmembrane</keyword>
<dbReference type="PANTHER" id="PTHR19229">
    <property type="entry name" value="ATP-BINDING CASSETTE TRANSPORTER SUBFAMILY A ABCA"/>
    <property type="match status" value="1"/>
</dbReference>
<dbReference type="PROSITE" id="PS50893">
    <property type="entry name" value="ABC_TRANSPORTER_2"/>
    <property type="match status" value="2"/>
</dbReference>
<name>A0A8D0ZZ28_PIG</name>
<comment type="similarity">
    <text evidence="2">Belongs to the ABC transporter superfamily. ABCA family.</text>
</comment>
<keyword evidence="5" id="KW-0677">Repeat</keyword>
<feature type="domain" description="ABC transporter" evidence="13">
    <location>
        <begin position="328"/>
        <end position="538"/>
    </location>
</feature>
<evidence type="ECO:0000256" key="5">
    <source>
        <dbReference type="ARBA" id="ARBA00022737"/>
    </source>
</evidence>
<sequence length="1015" mass="113964">LNRLLHFLHMAGRTIIGTPDEDTMDRVFPKNDSEMVGIVFTDTFSYRLKFPWGHRTPDIGEHFEYSGFVAFPTAMNAAVIEVTTNHSVMEELTSERKKCKKLMTLMGLRESAFWLSWALMDAGFIIIISVFMALVKTFVQIIVITGFMVIVSLFILYGLSVIALAFLLSVLMRKPIPAGLVGFLFTVFWGCLGFTALYTQLPSPLKWAFGPFSPFAFTAGMAQILHWDYYVNGGVFPDPSGESYMMIMTFFILAFDTFLYLMLILYFERVLPDEDGHRLPLLFFLKSSLWSPNQNTHREVFENEMNPEHSSGDAFEPVSPEFHGKEAVRIRNVKKEYNEKPERVKALQGAFLDIYEGQVPAILGHGGAGKSTLLNILSGLTVCTEGSAAIYNTQLSEIMKNLRLFAKIKGIQPKEVEQEVKRVIMELDIQNFQDVVAERLSGGQKRKLTLGIAILGDPQVLLLDEPTAGLDPFSRHRVWNFLKERKTDHVIVFRTQFMDEADLLADRKVFLSKGKLKCAGSSLFLKRKWGIGYHLSLRRNEMCGTEGTTSLVRRHVSDAKLTAESEDKLVYGLPLERTDKFPDLCRDLEESSDQGIMNFDVSMTTLSEVFLNLKGESAVDEPGITMCLDSLTAAPQRELLFFFFFFLFVIRCLEMKYGRETMRKDPVFRISPRRRENHPNPEEPEDEDEDVQVERTRTASALTPSNLDEKPVIMASLHKLMVNLFPGGVLGLLGHHGAGKSISIKMVTGDTKPAAGVVVLHGSGTALKQQEGGVMGFLGYCPQENSLWPDLTMREHLELYAAVKGLGTEDAALSVSRLVDALKLQDQLKLPTKASSEGIKRKLCFALSILGNPSLVLLDEPSTGMDPEGQQQVWQAIQAAVKYTERGALLTTHYMAEAEAVCDHVAIVASGRLRWVPVQSQYLSPTFLDRELLEGEGTHSGEPLHTEILKLFPQAPLMSVPLSAVKQTFDLEEYSLSQATLEQVFLELPKEQEWGNFDDEVDTTVRWKLLPQEEP</sequence>
<dbReference type="Proteomes" id="UP000694720">
    <property type="component" value="Unplaced"/>
</dbReference>
<dbReference type="InterPro" id="IPR003439">
    <property type="entry name" value="ABC_transporter-like_ATP-bd"/>
</dbReference>
<evidence type="ECO:0000256" key="4">
    <source>
        <dbReference type="ARBA" id="ARBA00022692"/>
    </source>
</evidence>
<feature type="transmembrane region" description="Helical" evidence="12">
    <location>
        <begin position="207"/>
        <end position="231"/>
    </location>
</feature>
<feature type="transmembrane region" description="Helical" evidence="12">
    <location>
        <begin position="141"/>
        <end position="168"/>
    </location>
</feature>